<name>A0A1I4C5D0_9HYPH</name>
<dbReference type="AlphaFoldDB" id="A0A1I4C5D0"/>
<dbReference type="GO" id="GO:0005829">
    <property type="term" value="C:cytosol"/>
    <property type="evidence" value="ECO:0007669"/>
    <property type="project" value="TreeGrafter"/>
</dbReference>
<evidence type="ECO:0000313" key="6">
    <source>
        <dbReference type="Proteomes" id="UP000323300"/>
    </source>
</evidence>
<keyword evidence="1" id="KW-0805">Transcription regulation</keyword>
<dbReference type="EMBL" id="FOSL01000012">
    <property type="protein sequence ID" value="SFK76344.1"/>
    <property type="molecule type" value="Genomic_DNA"/>
</dbReference>
<dbReference type="PROSITE" id="PS50943">
    <property type="entry name" value="HTH_CROC1"/>
    <property type="match status" value="1"/>
</dbReference>
<sequence>MNIAEIFAANLRAVRVARGISQAKLANSAGLNTKYVGRLERGRQSPALTTVAAIADALSIEPAEFIAHDPSRVIKLASST</sequence>
<dbReference type="PANTHER" id="PTHR46797">
    <property type="entry name" value="HTH-TYPE TRANSCRIPTIONAL REGULATOR"/>
    <property type="match status" value="1"/>
</dbReference>
<gene>
    <name evidence="5" type="ORF">SAMN04488498_11220</name>
</gene>
<dbReference type="OrthoDB" id="2986852at2"/>
<feature type="domain" description="HTH cro/C1-type" evidence="4">
    <location>
        <begin position="11"/>
        <end position="65"/>
    </location>
</feature>
<keyword evidence="6" id="KW-1185">Reference proteome</keyword>
<dbReference type="Pfam" id="PF01381">
    <property type="entry name" value="HTH_3"/>
    <property type="match status" value="1"/>
</dbReference>
<evidence type="ECO:0000259" key="4">
    <source>
        <dbReference type="PROSITE" id="PS50943"/>
    </source>
</evidence>
<protein>
    <submittedName>
        <fullName evidence="5">Helix-turn-helix domain-containing protein</fullName>
    </submittedName>
</protein>
<dbReference type="CDD" id="cd00093">
    <property type="entry name" value="HTH_XRE"/>
    <property type="match status" value="1"/>
</dbReference>
<accession>A0A1I4C5D0</accession>
<reference evidence="5 6" key="1">
    <citation type="submission" date="2016-10" db="EMBL/GenBank/DDBJ databases">
        <authorList>
            <person name="Varghese N."/>
            <person name="Submissions S."/>
        </authorList>
    </citation>
    <scope>NUCLEOTIDE SEQUENCE [LARGE SCALE GENOMIC DNA]</scope>
    <source>
        <strain evidence="5 6">DSM 21822</strain>
    </source>
</reference>
<dbReference type="RefSeq" id="WP_149761726.1">
    <property type="nucleotide sequence ID" value="NZ_BSPE01000004.1"/>
</dbReference>
<evidence type="ECO:0000256" key="1">
    <source>
        <dbReference type="ARBA" id="ARBA00023015"/>
    </source>
</evidence>
<evidence type="ECO:0000256" key="2">
    <source>
        <dbReference type="ARBA" id="ARBA00023125"/>
    </source>
</evidence>
<dbReference type="PANTHER" id="PTHR46797:SF23">
    <property type="entry name" value="HTH-TYPE TRANSCRIPTIONAL REGULATOR SUTR"/>
    <property type="match status" value="1"/>
</dbReference>
<dbReference type="GO" id="GO:0003677">
    <property type="term" value="F:DNA binding"/>
    <property type="evidence" value="ECO:0007669"/>
    <property type="project" value="UniProtKB-KW"/>
</dbReference>
<dbReference type="InterPro" id="IPR050807">
    <property type="entry name" value="TransReg_Diox_bact_type"/>
</dbReference>
<keyword evidence="2" id="KW-0238">DNA-binding</keyword>
<dbReference type="SMART" id="SM00530">
    <property type="entry name" value="HTH_XRE"/>
    <property type="match status" value="1"/>
</dbReference>
<dbReference type="Proteomes" id="UP000323300">
    <property type="component" value="Unassembled WGS sequence"/>
</dbReference>
<proteinExistence type="predicted"/>
<keyword evidence="3" id="KW-0804">Transcription</keyword>
<dbReference type="Gene3D" id="1.10.260.40">
    <property type="entry name" value="lambda repressor-like DNA-binding domains"/>
    <property type="match status" value="1"/>
</dbReference>
<evidence type="ECO:0000313" key="5">
    <source>
        <dbReference type="EMBL" id="SFK76344.1"/>
    </source>
</evidence>
<dbReference type="SUPFAM" id="SSF47413">
    <property type="entry name" value="lambda repressor-like DNA-binding domains"/>
    <property type="match status" value="1"/>
</dbReference>
<dbReference type="InterPro" id="IPR001387">
    <property type="entry name" value="Cro/C1-type_HTH"/>
</dbReference>
<dbReference type="InterPro" id="IPR010982">
    <property type="entry name" value="Lambda_DNA-bd_dom_sf"/>
</dbReference>
<organism evidence="5 6">
    <name type="scientific">Neomesorhizobium albiziae</name>
    <dbReference type="NCBI Taxonomy" id="335020"/>
    <lineage>
        <taxon>Bacteria</taxon>
        <taxon>Pseudomonadati</taxon>
        <taxon>Pseudomonadota</taxon>
        <taxon>Alphaproteobacteria</taxon>
        <taxon>Hyphomicrobiales</taxon>
        <taxon>Phyllobacteriaceae</taxon>
        <taxon>Neomesorhizobium</taxon>
    </lineage>
</organism>
<dbReference type="GO" id="GO:0003700">
    <property type="term" value="F:DNA-binding transcription factor activity"/>
    <property type="evidence" value="ECO:0007669"/>
    <property type="project" value="TreeGrafter"/>
</dbReference>
<evidence type="ECO:0000256" key="3">
    <source>
        <dbReference type="ARBA" id="ARBA00023163"/>
    </source>
</evidence>